<evidence type="ECO:0000313" key="1">
    <source>
        <dbReference type="EMBL" id="GFT24449.1"/>
    </source>
</evidence>
<dbReference type="EMBL" id="BMAW01060079">
    <property type="protein sequence ID" value="GFT24449.1"/>
    <property type="molecule type" value="Genomic_DNA"/>
</dbReference>
<name>A0A8X6NPB2_NEPPI</name>
<sequence>MLLCPHVYFIPARITPGRENAGTIAMVRRKKRIAATAKWQLDCLRPSLDSPFLSLLLHNGPFTMQSISATGRRSASEFRLCCPSREYIKV</sequence>
<reference evidence="1" key="1">
    <citation type="submission" date="2020-08" db="EMBL/GenBank/DDBJ databases">
        <title>Multicomponent nature underlies the extraordinary mechanical properties of spider dragline silk.</title>
        <authorList>
            <person name="Kono N."/>
            <person name="Nakamura H."/>
            <person name="Mori M."/>
            <person name="Yoshida Y."/>
            <person name="Ohtoshi R."/>
            <person name="Malay A.D."/>
            <person name="Moran D.A.P."/>
            <person name="Tomita M."/>
            <person name="Numata K."/>
            <person name="Arakawa K."/>
        </authorList>
    </citation>
    <scope>NUCLEOTIDE SEQUENCE</scope>
</reference>
<keyword evidence="2" id="KW-1185">Reference proteome</keyword>
<dbReference type="Proteomes" id="UP000887013">
    <property type="component" value="Unassembled WGS sequence"/>
</dbReference>
<proteinExistence type="predicted"/>
<organism evidence="1 2">
    <name type="scientific">Nephila pilipes</name>
    <name type="common">Giant wood spider</name>
    <name type="synonym">Nephila maculata</name>
    <dbReference type="NCBI Taxonomy" id="299642"/>
    <lineage>
        <taxon>Eukaryota</taxon>
        <taxon>Metazoa</taxon>
        <taxon>Ecdysozoa</taxon>
        <taxon>Arthropoda</taxon>
        <taxon>Chelicerata</taxon>
        <taxon>Arachnida</taxon>
        <taxon>Araneae</taxon>
        <taxon>Araneomorphae</taxon>
        <taxon>Entelegynae</taxon>
        <taxon>Araneoidea</taxon>
        <taxon>Nephilidae</taxon>
        <taxon>Nephila</taxon>
    </lineage>
</organism>
<comment type="caution">
    <text evidence="1">The sequence shown here is derived from an EMBL/GenBank/DDBJ whole genome shotgun (WGS) entry which is preliminary data.</text>
</comment>
<gene>
    <name evidence="1" type="ORF">NPIL_104031</name>
</gene>
<accession>A0A8X6NPB2</accession>
<evidence type="ECO:0000313" key="2">
    <source>
        <dbReference type="Proteomes" id="UP000887013"/>
    </source>
</evidence>
<protein>
    <submittedName>
        <fullName evidence="1">Uncharacterized protein</fullName>
    </submittedName>
</protein>
<dbReference type="AlphaFoldDB" id="A0A8X6NPB2"/>